<evidence type="ECO:0000313" key="7">
    <source>
        <dbReference type="Proteomes" id="UP000664761"/>
    </source>
</evidence>
<dbReference type="PANTHER" id="PTHR42756">
    <property type="entry name" value="TRANSCRIPTIONAL REGULATOR, MARR"/>
    <property type="match status" value="1"/>
</dbReference>
<keyword evidence="7" id="KW-1185">Reference proteome</keyword>
<dbReference type="Proteomes" id="UP000664761">
    <property type="component" value="Unassembled WGS sequence"/>
</dbReference>
<sequence length="175" mass="19473">MSQGKIGSSTKNVPEKTSTMESILEQWRRERPDIDPSPMAVCGQIWRAGEILRKGVTENWANYGLDLAGSDVILTLRRQGRGATLSPSDLAKDMMLSTSAMTNRLDRLEKRGLVKRTTDPKDRRGLRIILTDEGFALADEMVATHVATEEKLLSTLTKEECSQIRQLLSKIEGAD</sequence>
<dbReference type="InterPro" id="IPR036388">
    <property type="entry name" value="WH-like_DNA-bd_sf"/>
</dbReference>
<dbReference type="PROSITE" id="PS01117">
    <property type="entry name" value="HTH_MARR_1"/>
    <property type="match status" value="1"/>
</dbReference>
<evidence type="ECO:0000256" key="3">
    <source>
        <dbReference type="ARBA" id="ARBA00023163"/>
    </source>
</evidence>
<dbReference type="PROSITE" id="PS50995">
    <property type="entry name" value="HTH_MARR_2"/>
    <property type="match status" value="1"/>
</dbReference>
<evidence type="ECO:0000256" key="4">
    <source>
        <dbReference type="SAM" id="MobiDB-lite"/>
    </source>
</evidence>
<accession>A0ABS3F6E9</accession>
<reference evidence="6 7" key="1">
    <citation type="submission" date="2021-03" db="EMBL/GenBank/DDBJ databases">
        <title>Sneathiella sp. CAU 1612 isolated from Kang Won-do.</title>
        <authorList>
            <person name="Kim W."/>
        </authorList>
    </citation>
    <scope>NUCLEOTIDE SEQUENCE [LARGE SCALE GENOMIC DNA]</scope>
    <source>
        <strain evidence="6 7">CAU 1612</strain>
    </source>
</reference>
<dbReference type="Pfam" id="PF01047">
    <property type="entry name" value="MarR"/>
    <property type="match status" value="1"/>
</dbReference>
<comment type="caution">
    <text evidence="6">The sequence shown here is derived from an EMBL/GenBank/DDBJ whole genome shotgun (WGS) entry which is preliminary data.</text>
</comment>
<keyword evidence="2" id="KW-0238">DNA-binding</keyword>
<dbReference type="Gene3D" id="1.10.10.10">
    <property type="entry name" value="Winged helix-like DNA-binding domain superfamily/Winged helix DNA-binding domain"/>
    <property type="match status" value="1"/>
</dbReference>
<dbReference type="PRINTS" id="PR00598">
    <property type="entry name" value="HTHMARR"/>
</dbReference>
<evidence type="ECO:0000256" key="1">
    <source>
        <dbReference type="ARBA" id="ARBA00023015"/>
    </source>
</evidence>
<dbReference type="RefSeq" id="WP_207044966.1">
    <property type="nucleotide sequence ID" value="NZ_JAFLNC010000003.1"/>
</dbReference>
<organism evidence="6 7">
    <name type="scientific">Sneathiella sedimenti</name>
    <dbReference type="NCBI Taxonomy" id="2816034"/>
    <lineage>
        <taxon>Bacteria</taxon>
        <taxon>Pseudomonadati</taxon>
        <taxon>Pseudomonadota</taxon>
        <taxon>Alphaproteobacteria</taxon>
        <taxon>Sneathiellales</taxon>
        <taxon>Sneathiellaceae</taxon>
        <taxon>Sneathiella</taxon>
    </lineage>
</organism>
<feature type="compositionally biased region" description="Polar residues" evidence="4">
    <location>
        <begin position="1"/>
        <end position="21"/>
    </location>
</feature>
<dbReference type="InterPro" id="IPR023187">
    <property type="entry name" value="Tscrpt_reg_MarR-type_CS"/>
</dbReference>
<keyword evidence="3" id="KW-0804">Transcription</keyword>
<evidence type="ECO:0000259" key="5">
    <source>
        <dbReference type="PROSITE" id="PS50995"/>
    </source>
</evidence>
<gene>
    <name evidence="6" type="ORF">J0X12_09795</name>
</gene>
<evidence type="ECO:0000313" key="6">
    <source>
        <dbReference type="EMBL" id="MBO0333908.1"/>
    </source>
</evidence>
<proteinExistence type="predicted"/>
<protein>
    <submittedName>
        <fullName evidence="6">MarR family transcriptional regulator</fullName>
    </submittedName>
</protein>
<dbReference type="EMBL" id="JAFLNC010000003">
    <property type="protein sequence ID" value="MBO0333908.1"/>
    <property type="molecule type" value="Genomic_DNA"/>
</dbReference>
<dbReference type="SMART" id="SM00347">
    <property type="entry name" value="HTH_MARR"/>
    <property type="match status" value="1"/>
</dbReference>
<evidence type="ECO:0000256" key="2">
    <source>
        <dbReference type="ARBA" id="ARBA00023125"/>
    </source>
</evidence>
<dbReference type="SUPFAM" id="SSF46785">
    <property type="entry name" value="Winged helix' DNA-binding domain"/>
    <property type="match status" value="1"/>
</dbReference>
<feature type="region of interest" description="Disordered" evidence="4">
    <location>
        <begin position="1"/>
        <end position="22"/>
    </location>
</feature>
<dbReference type="InterPro" id="IPR000835">
    <property type="entry name" value="HTH_MarR-typ"/>
</dbReference>
<dbReference type="InterPro" id="IPR036390">
    <property type="entry name" value="WH_DNA-bd_sf"/>
</dbReference>
<name>A0ABS3F6E9_9PROT</name>
<dbReference type="PANTHER" id="PTHR42756:SF1">
    <property type="entry name" value="TRANSCRIPTIONAL REPRESSOR OF EMRAB OPERON"/>
    <property type="match status" value="1"/>
</dbReference>
<keyword evidence="1" id="KW-0805">Transcription regulation</keyword>
<feature type="domain" description="HTH marR-type" evidence="5">
    <location>
        <begin position="38"/>
        <end position="173"/>
    </location>
</feature>